<proteinExistence type="predicted"/>
<evidence type="ECO:0000256" key="1">
    <source>
        <dbReference type="SAM" id="MobiDB-lite"/>
    </source>
</evidence>
<feature type="compositionally biased region" description="Polar residues" evidence="1">
    <location>
        <begin position="67"/>
        <end position="81"/>
    </location>
</feature>
<keyword evidence="3" id="KW-1185">Reference proteome</keyword>
<evidence type="ECO:0000313" key="2">
    <source>
        <dbReference type="EMBL" id="KAD6453149.1"/>
    </source>
</evidence>
<sequence length="138" mass="15688">MFTLPESSDEYHTPPDHQSCSETSNIEGQIPPPTNTSAFDAGDGDLLPVDDDEQEAGNKDKRKLPFSMNTQKPAISSSQNEPFVNILNRVLMMAQEKQRSRGGGEEDHEDDIDFLETAMRRGLTLPRPRWWPPEWFKD</sequence>
<dbReference type="OrthoDB" id="1557914at2759"/>
<accession>A0A5N6PEL0</accession>
<feature type="compositionally biased region" description="Polar residues" evidence="1">
    <location>
        <begin position="16"/>
        <end position="27"/>
    </location>
</feature>
<dbReference type="PANTHER" id="PTHR38221">
    <property type="entry name" value="BNAA04G14260D PROTEIN"/>
    <property type="match status" value="1"/>
</dbReference>
<protein>
    <submittedName>
        <fullName evidence="2">Uncharacterized protein</fullName>
    </submittedName>
</protein>
<comment type="caution">
    <text evidence="2">The sequence shown here is derived from an EMBL/GenBank/DDBJ whole genome shotgun (WGS) entry which is preliminary data.</text>
</comment>
<feature type="region of interest" description="Disordered" evidence="1">
    <location>
        <begin position="1"/>
        <end position="81"/>
    </location>
</feature>
<dbReference type="Proteomes" id="UP000326396">
    <property type="component" value="Linkage Group LG12"/>
</dbReference>
<reference evidence="2 3" key="1">
    <citation type="submission" date="2019-05" db="EMBL/GenBank/DDBJ databases">
        <title>Mikania micrantha, genome provides insights into the molecular mechanism of rapid growth.</title>
        <authorList>
            <person name="Liu B."/>
        </authorList>
    </citation>
    <scope>NUCLEOTIDE SEQUENCE [LARGE SCALE GENOMIC DNA]</scope>
    <source>
        <strain evidence="2">NLD-2019</strain>
        <tissue evidence="2">Leaf</tissue>
    </source>
</reference>
<organism evidence="2 3">
    <name type="scientific">Mikania micrantha</name>
    <name type="common">bitter vine</name>
    <dbReference type="NCBI Taxonomy" id="192012"/>
    <lineage>
        <taxon>Eukaryota</taxon>
        <taxon>Viridiplantae</taxon>
        <taxon>Streptophyta</taxon>
        <taxon>Embryophyta</taxon>
        <taxon>Tracheophyta</taxon>
        <taxon>Spermatophyta</taxon>
        <taxon>Magnoliopsida</taxon>
        <taxon>eudicotyledons</taxon>
        <taxon>Gunneridae</taxon>
        <taxon>Pentapetalae</taxon>
        <taxon>asterids</taxon>
        <taxon>campanulids</taxon>
        <taxon>Asterales</taxon>
        <taxon>Asteraceae</taxon>
        <taxon>Asteroideae</taxon>
        <taxon>Heliantheae alliance</taxon>
        <taxon>Eupatorieae</taxon>
        <taxon>Mikania</taxon>
    </lineage>
</organism>
<evidence type="ECO:0000313" key="3">
    <source>
        <dbReference type="Proteomes" id="UP000326396"/>
    </source>
</evidence>
<dbReference type="EMBL" id="SZYD01000004">
    <property type="protein sequence ID" value="KAD6453149.1"/>
    <property type="molecule type" value="Genomic_DNA"/>
</dbReference>
<name>A0A5N6PEL0_9ASTR</name>
<dbReference type="AlphaFoldDB" id="A0A5N6PEL0"/>
<dbReference type="PANTHER" id="PTHR38221:SF1">
    <property type="entry name" value="OVULE PROTEIN"/>
    <property type="match status" value="1"/>
</dbReference>
<gene>
    <name evidence="2" type="ORF">E3N88_07854</name>
</gene>